<evidence type="ECO:0000256" key="3">
    <source>
        <dbReference type="SAM" id="MobiDB-lite"/>
    </source>
</evidence>
<proteinExistence type="predicted"/>
<organism evidence="4 5">
    <name type="scientific">Mesocestoides corti</name>
    <name type="common">Flatworm</name>
    <dbReference type="NCBI Taxonomy" id="53468"/>
    <lineage>
        <taxon>Eukaryota</taxon>
        <taxon>Metazoa</taxon>
        <taxon>Spiralia</taxon>
        <taxon>Lophotrochozoa</taxon>
        <taxon>Platyhelminthes</taxon>
        <taxon>Cestoda</taxon>
        <taxon>Eucestoda</taxon>
        <taxon>Cyclophyllidea</taxon>
        <taxon>Mesocestoididae</taxon>
        <taxon>Mesocestoides</taxon>
    </lineage>
</organism>
<feature type="compositionally biased region" description="Basic and acidic residues" evidence="3">
    <location>
        <begin position="519"/>
        <end position="528"/>
    </location>
</feature>
<reference evidence="4 5" key="1">
    <citation type="submission" date="2018-10" db="EMBL/GenBank/DDBJ databases">
        <authorList>
            <consortium name="Pathogen Informatics"/>
        </authorList>
    </citation>
    <scope>NUCLEOTIDE SEQUENCE [LARGE SCALE GENOMIC DNA]</scope>
</reference>
<keyword evidence="5" id="KW-1185">Reference proteome</keyword>
<dbReference type="SUPFAM" id="SSF48452">
    <property type="entry name" value="TPR-like"/>
    <property type="match status" value="1"/>
</dbReference>
<keyword evidence="2" id="KW-0539">Nucleus</keyword>
<dbReference type="OrthoDB" id="77564at2759"/>
<dbReference type="EMBL" id="UXSR01005334">
    <property type="protein sequence ID" value="VDD81160.1"/>
    <property type="molecule type" value="Genomic_DNA"/>
</dbReference>
<evidence type="ECO:0000256" key="2">
    <source>
        <dbReference type="ARBA" id="ARBA00023242"/>
    </source>
</evidence>
<accession>A0A158QV31</accession>
<dbReference type="GO" id="GO:0005634">
    <property type="term" value="C:nucleus"/>
    <property type="evidence" value="ECO:0007669"/>
    <property type="project" value="UniProtKB-SubCell"/>
</dbReference>
<dbReference type="STRING" id="53468.A0A158QV31"/>
<feature type="region of interest" description="Disordered" evidence="3">
    <location>
        <begin position="940"/>
        <end position="974"/>
    </location>
</feature>
<comment type="subcellular location">
    <subcellularLocation>
        <location evidence="1">Nucleus</location>
    </subcellularLocation>
</comment>
<evidence type="ECO:0000313" key="5">
    <source>
        <dbReference type="Proteomes" id="UP000267029"/>
    </source>
</evidence>
<dbReference type="PANTHER" id="PTHR15502">
    <property type="entry name" value="CALCINEURIN-BINDING PROTEIN CABIN 1-RELATED"/>
    <property type="match status" value="1"/>
</dbReference>
<dbReference type="InterPro" id="IPR033053">
    <property type="entry name" value="Hir3/CABIN1"/>
</dbReference>
<feature type="region of interest" description="Disordered" evidence="3">
    <location>
        <begin position="488"/>
        <end position="538"/>
    </location>
</feature>
<feature type="compositionally biased region" description="Low complexity" evidence="3">
    <location>
        <begin position="565"/>
        <end position="585"/>
    </location>
</feature>
<evidence type="ECO:0000256" key="1">
    <source>
        <dbReference type="ARBA" id="ARBA00004123"/>
    </source>
</evidence>
<feature type="region of interest" description="Disordered" evidence="3">
    <location>
        <begin position="565"/>
        <end position="609"/>
    </location>
</feature>
<feature type="compositionally biased region" description="Low complexity" evidence="3">
    <location>
        <begin position="953"/>
        <end position="971"/>
    </location>
</feature>
<gene>
    <name evidence="4" type="ORF">MCOS_LOCUS7163</name>
</gene>
<dbReference type="InterPro" id="IPR011990">
    <property type="entry name" value="TPR-like_helical_dom_sf"/>
</dbReference>
<dbReference type="Proteomes" id="UP000267029">
    <property type="component" value="Unassembled WGS sequence"/>
</dbReference>
<protein>
    <submittedName>
        <fullName evidence="4">Uncharacterized protein</fullName>
    </submittedName>
</protein>
<dbReference type="Gene3D" id="1.25.40.10">
    <property type="entry name" value="Tetratricopeptide repeat domain"/>
    <property type="match status" value="1"/>
</dbReference>
<sequence length="1532" mass="168767">MCVGVFLHSAETISISDLNIIKELISRLPENSTEKVAYQGRDANVCRQTRATSTTVLLPKQLHHSCLHFVGRIEELLCEVEDVSAAERLQHLCLSGETKKLVVAVKQCLRSHFSALRKGKSSLSHFGVHDDGLPRVCEMLRLPLANLGKKLSSIHHDSRTCSAVLFALSCWRIATSTLALILESSVDYDRLAAFRTLPDEECTNVAKAWRVVDTAYDLLQKCWEVIDLEMSVTKHGVLSEKHTLESLCSWGIFTFKPSEEVSCGLSFGQVCRTLRLVVDSLAWRLQATGVLGLPTPEISLEFSAFVHEALDRFNQYSRHSLSIPELNLASLFTSCTRNWLFIAHFVTLTIQTSTRGKHGSSELLFLTNPSVLNLRSFKKPSTASALLSCLESQNSSHVLACARGHGYASPSLQVLHLIHDLLPLISNSGSSGPLPCTSPTTSLGLRFIRNVTVAVARVLQQLSNGYQRFLDATGKAEVGDAVYPVLQGSPSSVVSAPPEPVTQPVSTEEEREDGGQSETTERCAREASMEAASGRPAWPTGGCARMGEVLAQAVHCLCGLPMRSTSGDSSGLNSSSTLSSPLSSSRFKQLVPPPRPSQTQGRSEEEEEVEAPAFAALSATSTEMPASCVLPSSPLWLTDSSLFYHTVDEHRATPGGGGGGGGPSTNAGVWWSGSSGRAPSELDWQIIEVAFVFYRPTQLPEYDSMKSLSISSEVFLFVIEKFHDFFLIFDLERGAMYPSSVVVLTKTAFMTTAVNTALGALLANWLSEAVKLLPRAYEEFMIPEERIDMCMTARAPIPKQVHYLRLAARYYKQDLRVAPHHADSWAALALIYSSQLEQILNVIDPKTERVTARSVTACLRCFELALELQPRFITLLTERGCLAYQLHSYAARIIKKASRSASRSFQETHLHLCQQWHKKMLSLAYRSYLRALRLERKEADAATSPTAQHECPAEAPSSSDAEDNSSASASSQRPPVLDEEWLYHYMLTKCEEKAGPGGLNRALRSKELRAQGETYLEWVLRVIGNYQKTADVLRAAGAKYPKKIVVYNKLPYLAVEAIEVFYRTHAFTLKVLLKEGEPRPSSPCRLPLQQISEALASLSQSAFVVEPTRVATKIRCRKRPSLMPDSNVKASKPDAVCGADGPVDASIEVAPPPPIPSSPMPRDSEVALDFAPSTPAPAASTTPLSDADLWRSCVEYCREALELVLRRLPLHYKSMYRLAHLYLTLPSMLDLDKAMAILMGPFDHVTKVDYGGLFKDRRQSNFFHATAELPFVGPNNVVFLFSPQGVWRIPTADIDRSGNFAAHMYRSTLMVLEVLSRRGDWMRMLQVFHQLRKQPPDDKYISLLCYSALSLQCRLPICKHQRPLALCSACALEGGHESGTYVKPKSKQNLLPPLMLCTKIPSVVPPNVCIAGARLVRGFLSEGDRVFLARRAFSLIHPTLRLWLARQKAQQASETSAVTLDILQQIYRLYSFAQSRSAASASSGKEMDEGGTSDASCFAELLAQAYELCPPAWVSSGRPSIVPPGVDSCTVR</sequence>
<dbReference type="GO" id="GO:0031491">
    <property type="term" value="F:nucleosome binding"/>
    <property type="evidence" value="ECO:0007669"/>
    <property type="project" value="TreeGrafter"/>
</dbReference>
<evidence type="ECO:0000313" key="4">
    <source>
        <dbReference type="EMBL" id="VDD81160.1"/>
    </source>
</evidence>
<dbReference type="PANTHER" id="PTHR15502:SF7">
    <property type="entry name" value="CALCINEURIN-BINDING PROTEIN CABIN-1"/>
    <property type="match status" value="1"/>
</dbReference>
<dbReference type="GO" id="GO:0006325">
    <property type="term" value="P:chromatin organization"/>
    <property type="evidence" value="ECO:0007669"/>
    <property type="project" value="InterPro"/>
</dbReference>
<name>A0A158QV31_MESCO</name>